<dbReference type="InterPro" id="IPR038719">
    <property type="entry name" value="Phycobilisome_asu/bsu_sf"/>
</dbReference>
<comment type="similarity">
    <text evidence="1">Belongs to the phycobiliprotein family.</text>
</comment>
<gene>
    <name evidence="4" type="ORF">GWK17_11705</name>
</gene>
<organism evidence="4 5">
    <name type="scientific">Mesobacillus selenatarsenatis</name>
    <dbReference type="NCBI Taxonomy" id="388741"/>
    <lineage>
        <taxon>Bacteria</taxon>
        <taxon>Bacillati</taxon>
        <taxon>Bacillota</taxon>
        <taxon>Bacilli</taxon>
        <taxon>Bacillales</taxon>
        <taxon>Bacillaceae</taxon>
        <taxon>Mesobacillus</taxon>
    </lineage>
</organism>
<name>A0A846TPL4_9BACI</name>
<evidence type="ECO:0000313" key="4">
    <source>
        <dbReference type="EMBL" id="NKE06125.1"/>
    </source>
</evidence>
<dbReference type="Proteomes" id="UP000587942">
    <property type="component" value="Unassembled WGS sequence"/>
</dbReference>
<evidence type="ECO:0000256" key="2">
    <source>
        <dbReference type="ARBA" id="ARBA00022991"/>
    </source>
</evidence>
<protein>
    <submittedName>
        <fullName evidence="4">Uncharacterized protein</fullName>
    </submittedName>
</protein>
<evidence type="ECO:0000256" key="3">
    <source>
        <dbReference type="ARBA" id="ARBA00023307"/>
    </source>
</evidence>
<comment type="caution">
    <text evidence="4">The sequence shown here is derived from an EMBL/GenBank/DDBJ whole genome shotgun (WGS) entry which is preliminary data.</text>
</comment>
<dbReference type="SUPFAM" id="SSF46458">
    <property type="entry name" value="Globin-like"/>
    <property type="match status" value="1"/>
</dbReference>
<dbReference type="AlphaFoldDB" id="A0A846TPL4"/>
<accession>A0A846TPL4</accession>
<reference evidence="4 5" key="1">
    <citation type="submission" date="2020-03" db="EMBL/GenBank/DDBJ databases">
        <authorList>
            <person name="Sun Q."/>
        </authorList>
    </citation>
    <scope>NUCLEOTIDE SEQUENCE [LARGE SCALE GENOMIC DNA]</scope>
    <source>
        <strain evidence="4 5">KACC 21451</strain>
    </source>
</reference>
<evidence type="ECO:0000256" key="1">
    <source>
        <dbReference type="ARBA" id="ARBA00008182"/>
    </source>
</evidence>
<keyword evidence="2" id="KW-0157">Chromophore</keyword>
<keyword evidence="3" id="KW-0089">Bile pigment</keyword>
<dbReference type="Gene3D" id="1.10.490.20">
    <property type="entry name" value="Phycocyanins"/>
    <property type="match status" value="1"/>
</dbReference>
<dbReference type="EMBL" id="JAAVUM010000007">
    <property type="protein sequence ID" value="NKE06125.1"/>
    <property type="molecule type" value="Genomic_DNA"/>
</dbReference>
<sequence length="122" mass="14099">MNETLINSIIEEVTDGIYKDYPILLEKYGERGRQKCKEDNEHHIKYLQTAASMDEEKYFIDYAHWLNGILTSRGMETEHLIDNFNRLIGAIEKLNDDKSARAYVNMLGQAIDSLSNDAILNE</sequence>
<proteinExistence type="inferred from homology"/>
<dbReference type="RefSeq" id="WP_167832557.1">
    <property type="nucleotide sequence ID" value="NZ_JAAVUM010000007.1"/>
</dbReference>
<evidence type="ECO:0000313" key="5">
    <source>
        <dbReference type="Proteomes" id="UP000587942"/>
    </source>
</evidence>
<dbReference type="InterPro" id="IPR009050">
    <property type="entry name" value="Globin-like_sf"/>
</dbReference>